<keyword evidence="2" id="KW-1133">Transmembrane helix</keyword>
<feature type="transmembrane region" description="Helical" evidence="2">
    <location>
        <begin position="146"/>
        <end position="167"/>
    </location>
</feature>
<organism evidence="3 4">
    <name type="scientific">Eremothecium gossypii (strain ATCC 10895 / CBS 109.51 / FGSC 9923 / NRRL Y-1056)</name>
    <name type="common">Yeast</name>
    <name type="synonym">Ashbya gossypii</name>
    <dbReference type="NCBI Taxonomy" id="284811"/>
    <lineage>
        <taxon>Eukaryota</taxon>
        <taxon>Fungi</taxon>
        <taxon>Dikarya</taxon>
        <taxon>Ascomycota</taxon>
        <taxon>Saccharomycotina</taxon>
        <taxon>Saccharomycetes</taxon>
        <taxon>Saccharomycetales</taxon>
        <taxon>Saccharomycetaceae</taxon>
        <taxon>Eremothecium</taxon>
    </lineage>
</organism>
<dbReference type="KEGG" id="ago:AGOS_AEL051W"/>
<dbReference type="eggNOG" id="ENOG502S2H3">
    <property type="taxonomic scope" value="Eukaryota"/>
</dbReference>
<evidence type="ECO:0000313" key="3">
    <source>
        <dbReference type="EMBL" id="AAS52634.1"/>
    </source>
</evidence>
<dbReference type="GO" id="GO:0016020">
    <property type="term" value="C:membrane"/>
    <property type="evidence" value="ECO:0000318"/>
    <property type="project" value="GO_Central"/>
</dbReference>
<feature type="compositionally biased region" description="Acidic residues" evidence="1">
    <location>
        <begin position="64"/>
        <end position="95"/>
    </location>
</feature>
<feature type="transmembrane region" description="Helical" evidence="2">
    <location>
        <begin position="187"/>
        <end position="209"/>
    </location>
</feature>
<gene>
    <name evidence="3" type="ORF">AGOS_AEL051W</name>
</gene>
<proteinExistence type="predicted"/>
<dbReference type="PANTHER" id="PTHR41807:SF1">
    <property type="entry name" value="GLUTATHIONE TRANSFERASE 3"/>
    <property type="match status" value="1"/>
</dbReference>
<dbReference type="FunCoup" id="Q757R3">
    <property type="interactions" value="47"/>
</dbReference>
<dbReference type="GeneID" id="4621003"/>
<accession>Q757R3</accession>
<dbReference type="InterPro" id="IPR038872">
    <property type="entry name" value="Put_GTT3"/>
</dbReference>
<dbReference type="HOGENOM" id="CLU_052849_0_0_1"/>
<dbReference type="AlphaFoldDB" id="Q757R3"/>
<keyword evidence="2" id="KW-0812">Transmembrane</keyword>
<evidence type="ECO:0000256" key="2">
    <source>
        <dbReference type="SAM" id="Phobius"/>
    </source>
</evidence>
<name>Q757R3_EREGS</name>
<dbReference type="OMA" id="YVNFIRY"/>
<sequence length="300" mass="34051">MTATLQHLKKFELALLAEKLKIKHPAKLNKPALVALIQEHLRALKEPLDVLEYPELSEYYDSAGESEGETDAEISGEEDGDESGEDADSAGEQEGESGLQWFSKLRFDKMRPASSQFSFQFHELLTDVQSNIADVNESIQDTLSTIPAISAIFYALEAYMYIIQPFFSFDWSRRPYFVHCTLSHTQLISLLAFWGTFSFCVPAVAAYYINFIRYDLPQVEIDPLVFHVTKSLLALFVGHYWRPGLVSEATYVVKDSFGRAKFSELIRHGLAFAQLQWALNLQQWPLIFGITGVILCLYVL</sequence>
<protein>
    <submittedName>
        <fullName evidence="3">AEL051Wp</fullName>
    </submittedName>
</protein>
<evidence type="ECO:0000256" key="1">
    <source>
        <dbReference type="SAM" id="MobiDB-lite"/>
    </source>
</evidence>
<dbReference type="OrthoDB" id="4034134at2759"/>
<dbReference type="PANTHER" id="PTHR41807">
    <property type="entry name" value="GLUTATHIONE TRANSFERASE 3"/>
    <property type="match status" value="1"/>
</dbReference>
<dbReference type="STRING" id="284811.Q757R3"/>
<dbReference type="Proteomes" id="UP000000591">
    <property type="component" value="Chromosome V"/>
</dbReference>
<reference evidence="4" key="2">
    <citation type="journal article" date="2013" name="G3 (Bethesda)">
        <title>Genomes of Ashbya fungi isolated from insects reveal four mating-type loci, numerous translocations, lack of transposons, and distinct gene duplications.</title>
        <authorList>
            <person name="Dietrich F.S."/>
            <person name="Voegeli S."/>
            <person name="Kuo S."/>
            <person name="Philippsen P."/>
        </authorList>
    </citation>
    <scope>GENOME REANNOTATION</scope>
    <source>
        <strain evidence="4">ATCC 10895 / CBS 109.51 / FGSC 9923 / NRRL Y-1056</strain>
    </source>
</reference>
<keyword evidence="4" id="KW-1185">Reference proteome</keyword>
<dbReference type="EMBL" id="AE016818">
    <property type="protein sequence ID" value="AAS52634.1"/>
    <property type="molecule type" value="Genomic_DNA"/>
</dbReference>
<reference evidence="3 4" key="1">
    <citation type="journal article" date="2004" name="Science">
        <title>The Ashbya gossypii genome as a tool for mapping the ancient Saccharomyces cerevisiae genome.</title>
        <authorList>
            <person name="Dietrich F.S."/>
            <person name="Voegeli S."/>
            <person name="Brachat S."/>
            <person name="Lerch A."/>
            <person name="Gates K."/>
            <person name="Steiner S."/>
            <person name="Mohr C."/>
            <person name="Pohlmann R."/>
            <person name="Luedi P."/>
            <person name="Choi S."/>
            <person name="Wing R.A."/>
            <person name="Flavier A."/>
            <person name="Gaffney T.D."/>
            <person name="Philippsen P."/>
        </authorList>
    </citation>
    <scope>NUCLEOTIDE SEQUENCE [LARGE SCALE GENOMIC DNA]</scope>
    <source>
        <strain evidence="4">ATCC 10895 / CBS 109.51 / FGSC 9923 / NRRL Y-1056</strain>
    </source>
</reference>
<feature type="transmembrane region" description="Helical" evidence="2">
    <location>
        <begin position="281"/>
        <end position="299"/>
    </location>
</feature>
<evidence type="ECO:0000313" key="4">
    <source>
        <dbReference type="Proteomes" id="UP000000591"/>
    </source>
</evidence>
<feature type="region of interest" description="Disordered" evidence="1">
    <location>
        <begin position="60"/>
        <end position="96"/>
    </location>
</feature>
<dbReference type="RefSeq" id="NP_984810.1">
    <property type="nucleotide sequence ID" value="NM_210164.1"/>
</dbReference>
<dbReference type="InParanoid" id="Q757R3"/>
<keyword evidence="2" id="KW-0472">Membrane</keyword>